<keyword evidence="3" id="KW-0812">Transmembrane</keyword>
<dbReference type="SUPFAM" id="SSF103473">
    <property type="entry name" value="MFS general substrate transporter"/>
    <property type="match status" value="1"/>
</dbReference>
<proteinExistence type="predicted"/>
<feature type="transmembrane region" description="Helical" evidence="3">
    <location>
        <begin position="86"/>
        <end position="108"/>
    </location>
</feature>
<keyword evidence="7" id="KW-1185">Reference proteome</keyword>
<name>A0A1D2MIQ3_ORCCI</name>
<keyword evidence="3" id="KW-0472">Membrane</keyword>
<feature type="region of interest" description="Disordered" evidence="2">
    <location>
        <begin position="1"/>
        <end position="25"/>
    </location>
</feature>
<dbReference type="InterPro" id="IPR017938">
    <property type="entry name" value="Riboflavin_synthase-like_b-brl"/>
</dbReference>
<dbReference type="GO" id="GO:0016491">
    <property type="term" value="F:oxidoreductase activity"/>
    <property type="evidence" value="ECO:0007669"/>
    <property type="project" value="InterPro"/>
</dbReference>
<feature type="transmembrane region" description="Helical" evidence="3">
    <location>
        <begin position="691"/>
        <end position="714"/>
    </location>
</feature>
<dbReference type="InterPro" id="IPR036400">
    <property type="entry name" value="Cyt_B5-like_heme/steroid_sf"/>
</dbReference>
<dbReference type="InterPro" id="IPR001433">
    <property type="entry name" value="OxRdtase_FAD/NAD-bd"/>
</dbReference>
<dbReference type="PANTHER" id="PTHR11360:SF306">
    <property type="entry name" value="RE01051P"/>
    <property type="match status" value="1"/>
</dbReference>
<feature type="transmembrane region" description="Helical" evidence="3">
    <location>
        <begin position="140"/>
        <end position="163"/>
    </location>
</feature>
<sequence length="1219" mass="134156">MSEAPLPISSCRSVGDKPTREAATASKQSSRRIVYKCKTIEAYDGSQGWCMVCLVFLTNFLVLGFFKSLGMLTKILNKEFDVTMHVYILMCITYSLNCAAGPLACYLTRRFSARSIALVGTSMVSFGLILSWFAESLTFLYFSVGVLTGVGSGLTYPSGVILVGNYFVGTKRAGLANALIVSGSPVGGMIMPGVISALSQIYSSRGAFIIVGGLMLHSIICVRAYTPPPKGIPRDNMDSQDDETLDNADKPEECVKEVSDGSLPLIEEIKLEETSLDKGKRDDGPNSELPEISHSTGILKIYERDNDDVECNKPLSGLSIDVRYRPNASHGASPLLPDLVGSGTKSVFLCGTGQKINAQGSPIVPSELKAKESNVSLRPFGNICNKCRDKSRLVASDGGLECYRKGEGESTPYNMLQSAFQGKEVVARMLEIDRNLNVRRFPVPACTASAGSRPYILSLDHSCIILCSETDLLKKGDHKMEDSFNNNRRTVSHFRIGSGDDASASNIPETSENGSCIQRIKRWILKSPLRNSTYVFLLLSNNATAISTNNIHLMVSQLVEETDDSYTKSSLLYLLISVADLTGRLLGAFLADRNVISPSIIYAIGLIFAGISSSFLAALSTYNQLCGVALAFGLFSGCHIGIYGFLLTDIVGLENIHLGYGISMFLNGTLQCIAILVSGRAVSLNKGGFTWLAPLLGAILTCGGLIWTCSLLICQRKDAPTRRRKDSEYCMNTNNAKEIPPKNEDYRVSLIKNSSASKFNAISLEELAKHNDVPNKNAWICIKGIVYDVSAYASKHPGGIDKIIKYAGKDATDVFNMVHAYVNADAILKSAQVGILKGHHHEAQKKPLNTKLKEKEWCCFGGSYKKPTTNFKQDSIVGTYTVEFLHSSHENDWTVGVKDQRFLQVFKKIDISQAWYSSYELPEPLCNDHVSVQFKNNYEHVEITIRKPVPTTMWARQSHGLKDCGTFVPMDRSQAQYPGFILSKRCLTHNIILFAIQICPSARIGVPIGHHVSLHIGGTSRPFTPVLPTIVDITSEERPKIDPHVLYFIIKIYPNGACSKVLDQVEIDDGREIPSLQIGTPQGSFDAEFLNDFNLLLLIAGGTGITPMIKIICHFWNMSERMTGRQVVFMYFCETEHDLIWKSQFYDMHEAAPWFHYFPVLTKPAPGWEGLKGRINDELVKNCIAELRSESKSLKKACVCGPPGFNSNTTDRLTSHNSI</sequence>
<dbReference type="AlphaFoldDB" id="A0A1D2MIQ3"/>
<feature type="transmembrane region" description="Helical" evidence="3">
    <location>
        <begin position="115"/>
        <end position="134"/>
    </location>
</feature>
<dbReference type="InterPro" id="IPR036259">
    <property type="entry name" value="MFS_trans_sf"/>
</dbReference>
<accession>A0A1D2MIQ3</accession>
<evidence type="ECO:0000259" key="4">
    <source>
        <dbReference type="PROSITE" id="PS50255"/>
    </source>
</evidence>
<dbReference type="OrthoDB" id="6499973at2759"/>
<dbReference type="SUPFAM" id="SSF52343">
    <property type="entry name" value="Ferredoxin reductase-like, C-terminal NADP-linked domain"/>
    <property type="match status" value="1"/>
</dbReference>
<dbReference type="Gene3D" id="1.20.1250.20">
    <property type="entry name" value="MFS general substrate transporter like domains"/>
    <property type="match status" value="2"/>
</dbReference>
<protein>
    <submittedName>
        <fullName evidence="6">Cytochrome b5 reductase 4</fullName>
    </submittedName>
</protein>
<dbReference type="InterPro" id="IPR039261">
    <property type="entry name" value="FNR_nucleotide-bd"/>
</dbReference>
<dbReference type="EMBL" id="LJIJ01001133">
    <property type="protein sequence ID" value="ODM92859.1"/>
    <property type="molecule type" value="Genomic_DNA"/>
</dbReference>
<dbReference type="Pfam" id="PF00173">
    <property type="entry name" value="Cyt-b5"/>
    <property type="match status" value="1"/>
</dbReference>
<evidence type="ECO:0000256" key="1">
    <source>
        <dbReference type="ARBA" id="ARBA00023002"/>
    </source>
</evidence>
<dbReference type="PROSITE" id="PS51384">
    <property type="entry name" value="FAD_FR"/>
    <property type="match status" value="1"/>
</dbReference>
<dbReference type="SUPFAM" id="SSF63380">
    <property type="entry name" value="Riboflavin synthase domain-like"/>
    <property type="match status" value="1"/>
</dbReference>
<feature type="transmembrane region" description="Helical" evidence="3">
    <location>
        <begin position="571"/>
        <end position="591"/>
    </location>
</feature>
<reference evidence="6 7" key="1">
    <citation type="journal article" date="2016" name="Genome Biol. Evol.">
        <title>Gene Family Evolution Reflects Adaptation to Soil Environmental Stressors in the Genome of the Collembolan Orchesella cincta.</title>
        <authorList>
            <person name="Faddeeva-Vakhrusheva A."/>
            <person name="Derks M.F."/>
            <person name="Anvar S.Y."/>
            <person name="Agamennone V."/>
            <person name="Suring W."/>
            <person name="Smit S."/>
            <person name="van Straalen N.M."/>
            <person name="Roelofs D."/>
        </authorList>
    </citation>
    <scope>NUCLEOTIDE SEQUENCE [LARGE SCALE GENOMIC DNA]</scope>
    <source>
        <tissue evidence="6">Mixed pool</tissue>
    </source>
</reference>
<dbReference type="InterPro" id="IPR050327">
    <property type="entry name" value="Proton-linked_MCT"/>
</dbReference>
<dbReference type="Gene3D" id="3.40.50.80">
    <property type="entry name" value="Nucleotide-binding domain of ferredoxin-NADP reductase (FNR) module"/>
    <property type="match status" value="1"/>
</dbReference>
<feature type="domain" description="FAD-binding FR-type" evidence="5">
    <location>
        <begin position="974"/>
        <end position="1088"/>
    </location>
</feature>
<dbReference type="GO" id="GO:0008028">
    <property type="term" value="F:monocarboxylic acid transmembrane transporter activity"/>
    <property type="evidence" value="ECO:0007669"/>
    <property type="project" value="TreeGrafter"/>
</dbReference>
<feature type="region of interest" description="Disordered" evidence="2">
    <location>
        <begin position="231"/>
        <end position="250"/>
    </location>
</feature>
<dbReference type="PANTHER" id="PTHR11360">
    <property type="entry name" value="MONOCARBOXYLATE TRANSPORTER"/>
    <property type="match status" value="1"/>
</dbReference>
<dbReference type="InterPro" id="IPR008333">
    <property type="entry name" value="Cbr1-like_FAD-bd_dom"/>
</dbReference>
<feature type="transmembrane region" description="Helical" evidence="3">
    <location>
        <begin position="628"/>
        <end position="646"/>
    </location>
</feature>
<feature type="domain" description="Cytochrome b5 heme-binding" evidence="4">
    <location>
        <begin position="759"/>
        <end position="837"/>
    </location>
</feature>
<dbReference type="STRING" id="48709.A0A1D2MIQ3"/>
<feature type="transmembrane region" description="Helical" evidence="3">
    <location>
        <begin position="658"/>
        <end position="679"/>
    </location>
</feature>
<feature type="transmembrane region" description="Helical" evidence="3">
    <location>
        <begin position="175"/>
        <end position="195"/>
    </location>
</feature>
<dbReference type="Pfam" id="PF00175">
    <property type="entry name" value="NAD_binding_1"/>
    <property type="match status" value="1"/>
</dbReference>
<dbReference type="SUPFAM" id="SSF55856">
    <property type="entry name" value="Cytochrome b5-like heme/steroid binding domain"/>
    <property type="match status" value="1"/>
</dbReference>
<dbReference type="Proteomes" id="UP000094527">
    <property type="component" value="Unassembled WGS sequence"/>
</dbReference>
<dbReference type="InterPro" id="IPR017927">
    <property type="entry name" value="FAD-bd_FR_type"/>
</dbReference>
<organism evidence="6 7">
    <name type="scientific">Orchesella cincta</name>
    <name type="common">Springtail</name>
    <name type="synonym">Podura cincta</name>
    <dbReference type="NCBI Taxonomy" id="48709"/>
    <lineage>
        <taxon>Eukaryota</taxon>
        <taxon>Metazoa</taxon>
        <taxon>Ecdysozoa</taxon>
        <taxon>Arthropoda</taxon>
        <taxon>Hexapoda</taxon>
        <taxon>Collembola</taxon>
        <taxon>Entomobryomorpha</taxon>
        <taxon>Entomobryoidea</taxon>
        <taxon>Orchesellidae</taxon>
        <taxon>Orchesellinae</taxon>
        <taxon>Orchesella</taxon>
    </lineage>
</organism>
<dbReference type="InterPro" id="IPR011701">
    <property type="entry name" value="MFS"/>
</dbReference>
<feature type="non-terminal residue" evidence="6">
    <location>
        <position position="1219"/>
    </location>
</feature>
<evidence type="ECO:0000313" key="7">
    <source>
        <dbReference type="Proteomes" id="UP000094527"/>
    </source>
</evidence>
<evidence type="ECO:0000256" key="2">
    <source>
        <dbReference type="SAM" id="MobiDB-lite"/>
    </source>
</evidence>
<evidence type="ECO:0000259" key="5">
    <source>
        <dbReference type="PROSITE" id="PS51384"/>
    </source>
</evidence>
<evidence type="ECO:0000256" key="3">
    <source>
        <dbReference type="SAM" id="Phobius"/>
    </source>
</evidence>
<dbReference type="PROSITE" id="PS50255">
    <property type="entry name" value="CYTOCHROME_B5_2"/>
    <property type="match status" value="1"/>
</dbReference>
<dbReference type="CDD" id="cd06183">
    <property type="entry name" value="cyt_b5_reduct_like"/>
    <property type="match status" value="1"/>
</dbReference>
<feature type="transmembrane region" description="Helical" evidence="3">
    <location>
        <begin position="48"/>
        <end position="66"/>
    </location>
</feature>
<dbReference type="SMART" id="SM01117">
    <property type="entry name" value="Cyt-b5"/>
    <property type="match status" value="1"/>
</dbReference>
<comment type="caution">
    <text evidence="6">The sequence shown here is derived from an EMBL/GenBank/DDBJ whole genome shotgun (WGS) entry which is preliminary data.</text>
</comment>
<keyword evidence="1" id="KW-0560">Oxidoreductase</keyword>
<gene>
    <name evidence="6" type="ORF">Ocin01_13826</name>
</gene>
<dbReference type="Gene3D" id="3.10.120.10">
    <property type="entry name" value="Cytochrome b5-like heme/steroid binding domain"/>
    <property type="match status" value="1"/>
</dbReference>
<dbReference type="PRINTS" id="PR00406">
    <property type="entry name" value="CYTB5RDTASE"/>
</dbReference>
<dbReference type="Gene3D" id="2.40.30.10">
    <property type="entry name" value="Translation factors"/>
    <property type="match status" value="1"/>
</dbReference>
<dbReference type="InterPro" id="IPR001199">
    <property type="entry name" value="Cyt_B5-like_heme/steroid-bd"/>
</dbReference>
<dbReference type="Pfam" id="PF00970">
    <property type="entry name" value="FAD_binding_6"/>
    <property type="match status" value="1"/>
</dbReference>
<feature type="transmembrane region" description="Helical" evidence="3">
    <location>
        <begin position="207"/>
        <end position="226"/>
    </location>
</feature>
<dbReference type="Pfam" id="PF07690">
    <property type="entry name" value="MFS_1"/>
    <property type="match status" value="2"/>
</dbReference>
<evidence type="ECO:0000313" key="6">
    <source>
        <dbReference type="EMBL" id="ODM92859.1"/>
    </source>
</evidence>
<feature type="transmembrane region" description="Helical" evidence="3">
    <location>
        <begin position="600"/>
        <end position="622"/>
    </location>
</feature>
<keyword evidence="3" id="KW-1133">Transmembrane helix</keyword>